<name>A0ABW6KEH0_9BACI</name>
<keyword evidence="4" id="KW-0964">Secreted</keyword>
<keyword evidence="8" id="KW-1185">Reference proteome</keyword>
<dbReference type="Pfam" id="PF00700">
    <property type="entry name" value="Flagellin_C"/>
    <property type="match status" value="1"/>
</dbReference>
<evidence type="ECO:0000256" key="2">
    <source>
        <dbReference type="ARBA" id="ARBA00020110"/>
    </source>
</evidence>
<comment type="similarity">
    <text evidence="1 4">Belongs to the bacterial flagellin family.</text>
</comment>
<keyword evidence="7" id="KW-0969">Cilium</keyword>
<keyword evidence="7" id="KW-0966">Cell projection</keyword>
<keyword evidence="7" id="KW-0282">Flagellum</keyword>
<dbReference type="RefSeq" id="WP_389360926.1">
    <property type="nucleotide sequence ID" value="NZ_JBIACK010000004.1"/>
</dbReference>
<dbReference type="EMBL" id="JBIACK010000004">
    <property type="protein sequence ID" value="MFE8701102.1"/>
    <property type="molecule type" value="Genomic_DNA"/>
</dbReference>
<proteinExistence type="inferred from homology"/>
<dbReference type="PANTHER" id="PTHR42792">
    <property type="entry name" value="FLAGELLIN"/>
    <property type="match status" value="1"/>
</dbReference>
<feature type="domain" description="Flagellin N-terminal" evidence="5">
    <location>
        <begin position="3"/>
        <end position="139"/>
    </location>
</feature>
<reference evidence="7 8" key="1">
    <citation type="submission" date="2024-08" db="EMBL/GenBank/DDBJ databases">
        <title>Two novel Cytobacillus novel species.</title>
        <authorList>
            <person name="Liu G."/>
        </authorList>
    </citation>
    <scope>NUCLEOTIDE SEQUENCE [LARGE SCALE GENOMIC DNA]</scope>
    <source>
        <strain evidence="7 8">FJAT-54145</strain>
    </source>
</reference>
<dbReference type="Gene3D" id="6.10.10.10">
    <property type="entry name" value="Flagellar export chaperone, C-terminal domain"/>
    <property type="match status" value="1"/>
</dbReference>
<dbReference type="Proteomes" id="UP001601059">
    <property type="component" value="Unassembled WGS sequence"/>
</dbReference>
<evidence type="ECO:0000256" key="1">
    <source>
        <dbReference type="ARBA" id="ARBA00005709"/>
    </source>
</evidence>
<evidence type="ECO:0000313" key="7">
    <source>
        <dbReference type="EMBL" id="MFE8701102.1"/>
    </source>
</evidence>
<protein>
    <recommendedName>
        <fullName evidence="2 4">Flagellin</fullName>
    </recommendedName>
</protein>
<evidence type="ECO:0000256" key="4">
    <source>
        <dbReference type="RuleBase" id="RU362073"/>
    </source>
</evidence>
<evidence type="ECO:0000259" key="6">
    <source>
        <dbReference type="Pfam" id="PF00700"/>
    </source>
</evidence>
<dbReference type="SUPFAM" id="SSF64518">
    <property type="entry name" value="Phase 1 flagellin"/>
    <property type="match status" value="1"/>
</dbReference>
<comment type="subcellular location">
    <subcellularLocation>
        <location evidence="4">Secreted</location>
    </subcellularLocation>
    <subcellularLocation>
        <location evidence="4">Bacterial flagellum</location>
    </subcellularLocation>
</comment>
<dbReference type="PANTHER" id="PTHR42792:SF2">
    <property type="entry name" value="FLAGELLIN"/>
    <property type="match status" value="1"/>
</dbReference>
<evidence type="ECO:0000256" key="3">
    <source>
        <dbReference type="ARBA" id="ARBA00023143"/>
    </source>
</evidence>
<dbReference type="Pfam" id="PF00669">
    <property type="entry name" value="Flagellin_N"/>
    <property type="match status" value="1"/>
</dbReference>
<dbReference type="PRINTS" id="PR00207">
    <property type="entry name" value="FLAGELLIN"/>
</dbReference>
<dbReference type="InterPro" id="IPR046358">
    <property type="entry name" value="Flagellin_C"/>
</dbReference>
<evidence type="ECO:0000259" key="5">
    <source>
        <dbReference type="Pfam" id="PF00669"/>
    </source>
</evidence>
<dbReference type="InterPro" id="IPR042187">
    <property type="entry name" value="Flagellin_C_sub2"/>
</dbReference>
<keyword evidence="3 4" id="KW-0975">Bacterial flagellum</keyword>
<dbReference type="InterPro" id="IPR001029">
    <property type="entry name" value="Flagellin_N"/>
</dbReference>
<comment type="function">
    <text evidence="4">Flagellin is the subunit protein which polymerizes to form the filaments of bacterial flagella.</text>
</comment>
<feature type="domain" description="Flagellin C-terminal" evidence="6">
    <location>
        <begin position="192"/>
        <end position="277"/>
    </location>
</feature>
<dbReference type="InterPro" id="IPR001492">
    <property type="entry name" value="Flagellin"/>
</dbReference>
<comment type="caution">
    <text evidence="7">The sequence shown here is derived from an EMBL/GenBank/DDBJ whole genome shotgun (WGS) entry which is preliminary data.</text>
</comment>
<sequence>MRISHNISALNTYGQLQKNANAASKSMEKLSSGFRINRAGDDAAGLAISEKMRAQIRGLNQASRNAQDGISLIQTAEGAMGQTHDILQRIRELGVQGSSESYDTNDLSMIQAEVDDLIDEIGNIGSKTEFNGSKLLDGTANFDISIDQNGSALNITIGNMQATALGGTNTLDTFKTGGTNALAANTNARDLITAAEEAIKTVSTERSKLGAKQNRLEYTINNLSTASENLTAAESRIRDTDMAKEMMEFTKNNILQQAAQAMMAQANQQPQNVLNLLR</sequence>
<dbReference type="Gene3D" id="1.20.1330.10">
    <property type="entry name" value="f41 fragment of flagellin, N-terminal domain"/>
    <property type="match status" value="1"/>
</dbReference>
<gene>
    <name evidence="7" type="ORF">ACFYKX_10895</name>
</gene>
<organism evidence="7 8">
    <name type="scientific">Cytobacillus spartinae</name>
    <dbReference type="NCBI Taxonomy" id="3299023"/>
    <lineage>
        <taxon>Bacteria</taxon>
        <taxon>Bacillati</taxon>
        <taxon>Bacillota</taxon>
        <taxon>Bacilli</taxon>
        <taxon>Bacillales</taxon>
        <taxon>Bacillaceae</taxon>
        <taxon>Cytobacillus</taxon>
    </lineage>
</organism>
<evidence type="ECO:0000313" key="8">
    <source>
        <dbReference type="Proteomes" id="UP001601059"/>
    </source>
</evidence>
<accession>A0ABW6KEH0</accession>